<reference evidence="5 6" key="1">
    <citation type="submission" date="2019-04" db="EMBL/GenBank/DDBJ databases">
        <title>Bacillus caeni sp. nov., a bacterium isolated from mangrove sediment.</title>
        <authorList>
            <person name="Huang H."/>
            <person name="Mo K."/>
            <person name="Hu Y."/>
        </authorList>
    </citation>
    <scope>NUCLEOTIDE SEQUENCE [LARGE SCALE GENOMIC DNA]</scope>
    <source>
        <strain evidence="5 6">HB172195</strain>
    </source>
</reference>
<dbReference type="Pfam" id="PF13412">
    <property type="entry name" value="HTH_24"/>
    <property type="match status" value="1"/>
</dbReference>
<dbReference type="InterPro" id="IPR019887">
    <property type="entry name" value="Tscrpt_reg_AsnC/Lrp_C"/>
</dbReference>
<dbReference type="AlphaFoldDB" id="A0A5R9F2N5"/>
<evidence type="ECO:0000256" key="1">
    <source>
        <dbReference type="ARBA" id="ARBA00023015"/>
    </source>
</evidence>
<organism evidence="5 6">
    <name type="scientific">Exobacillus caeni</name>
    <dbReference type="NCBI Taxonomy" id="2574798"/>
    <lineage>
        <taxon>Bacteria</taxon>
        <taxon>Bacillati</taxon>
        <taxon>Bacillota</taxon>
        <taxon>Bacilli</taxon>
        <taxon>Bacillales</taxon>
        <taxon>Guptibacillaceae</taxon>
        <taxon>Exobacillus</taxon>
    </lineage>
</organism>
<dbReference type="CDD" id="cd00090">
    <property type="entry name" value="HTH_ARSR"/>
    <property type="match status" value="1"/>
</dbReference>
<dbReference type="InterPro" id="IPR036390">
    <property type="entry name" value="WH_DNA-bd_sf"/>
</dbReference>
<evidence type="ECO:0000313" key="6">
    <source>
        <dbReference type="Proteomes" id="UP000308230"/>
    </source>
</evidence>
<keyword evidence="2" id="KW-0238">DNA-binding</keyword>
<proteinExistence type="predicted"/>
<dbReference type="PRINTS" id="PR00033">
    <property type="entry name" value="HTHASNC"/>
</dbReference>
<protein>
    <submittedName>
        <fullName evidence="5">Lrp/AsnC family transcriptional regulator</fullName>
    </submittedName>
</protein>
<dbReference type="OrthoDB" id="34294at2"/>
<dbReference type="Pfam" id="PF01037">
    <property type="entry name" value="AsnC_trans_reg"/>
    <property type="match status" value="1"/>
</dbReference>
<dbReference type="InterPro" id="IPR011991">
    <property type="entry name" value="ArsR-like_HTH"/>
</dbReference>
<dbReference type="PROSITE" id="PS50956">
    <property type="entry name" value="HTH_ASNC_2"/>
    <property type="match status" value="1"/>
</dbReference>
<evidence type="ECO:0000256" key="2">
    <source>
        <dbReference type="ARBA" id="ARBA00023125"/>
    </source>
</evidence>
<dbReference type="PANTHER" id="PTHR30154:SF55">
    <property type="entry name" value="HTH-TYPE TRANSCRIPTIONAL REGULATOR LRPB"/>
    <property type="match status" value="1"/>
</dbReference>
<keyword evidence="3" id="KW-0804">Transcription</keyword>
<dbReference type="GO" id="GO:0043200">
    <property type="term" value="P:response to amino acid"/>
    <property type="evidence" value="ECO:0007669"/>
    <property type="project" value="TreeGrafter"/>
</dbReference>
<name>A0A5R9F2N5_9BACL</name>
<dbReference type="InterPro" id="IPR019888">
    <property type="entry name" value="Tscrpt_reg_AsnC-like"/>
</dbReference>
<dbReference type="GO" id="GO:0043565">
    <property type="term" value="F:sequence-specific DNA binding"/>
    <property type="evidence" value="ECO:0007669"/>
    <property type="project" value="InterPro"/>
</dbReference>
<dbReference type="RefSeq" id="WP_138127602.1">
    <property type="nucleotide sequence ID" value="NZ_SWLG01000010.1"/>
</dbReference>
<feature type="domain" description="HTH asnC-type" evidence="4">
    <location>
        <begin position="2"/>
        <end position="63"/>
    </location>
</feature>
<dbReference type="EMBL" id="SWLG01000010">
    <property type="protein sequence ID" value="TLS36566.1"/>
    <property type="molecule type" value="Genomic_DNA"/>
</dbReference>
<dbReference type="InterPro" id="IPR011008">
    <property type="entry name" value="Dimeric_a/b-barrel"/>
</dbReference>
<dbReference type="Gene3D" id="3.30.70.920">
    <property type="match status" value="1"/>
</dbReference>
<keyword evidence="6" id="KW-1185">Reference proteome</keyword>
<dbReference type="InterPro" id="IPR000485">
    <property type="entry name" value="AsnC-type_HTH_dom"/>
</dbReference>
<evidence type="ECO:0000256" key="3">
    <source>
        <dbReference type="ARBA" id="ARBA00023163"/>
    </source>
</evidence>
<dbReference type="InterPro" id="IPR036388">
    <property type="entry name" value="WH-like_DNA-bd_sf"/>
</dbReference>
<dbReference type="GO" id="GO:0005829">
    <property type="term" value="C:cytosol"/>
    <property type="evidence" value="ECO:0007669"/>
    <property type="project" value="TreeGrafter"/>
</dbReference>
<dbReference type="SMART" id="SM00344">
    <property type="entry name" value="HTH_ASNC"/>
    <property type="match status" value="1"/>
</dbReference>
<gene>
    <name evidence="5" type="ORF">FCL54_15160</name>
</gene>
<dbReference type="SUPFAM" id="SSF54909">
    <property type="entry name" value="Dimeric alpha+beta barrel"/>
    <property type="match status" value="1"/>
</dbReference>
<evidence type="ECO:0000313" key="5">
    <source>
        <dbReference type="EMBL" id="TLS36566.1"/>
    </source>
</evidence>
<dbReference type="SUPFAM" id="SSF46785">
    <property type="entry name" value="Winged helix' DNA-binding domain"/>
    <property type="match status" value="1"/>
</dbReference>
<dbReference type="PANTHER" id="PTHR30154">
    <property type="entry name" value="LEUCINE-RESPONSIVE REGULATORY PROTEIN"/>
    <property type="match status" value="1"/>
</dbReference>
<sequence length="136" mass="15798">MMDATDIKIIEALRENGRMTMKELGKKVHLTGQAASSRVIKLEEEGIIEGYTIRVNERAMGNPVHCFLQIFTNSLHHKPYFSFLETRQEYVRNNYKISGEACYLLECRFPSNEELDQFLIQLNEHVSYKLSIVIRG</sequence>
<accession>A0A5R9F2N5</accession>
<comment type="caution">
    <text evidence="5">The sequence shown here is derived from an EMBL/GenBank/DDBJ whole genome shotgun (WGS) entry which is preliminary data.</text>
</comment>
<dbReference type="Proteomes" id="UP000308230">
    <property type="component" value="Unassembled WGS sequence"/>
</dbReference>
<evidence type="ECO:0000259" key="4">
    <source>
        <dbReference type="PROSITE" id="PS50956"/>
    </source>
</evidence>
<dbReference type="Gene3D" id="1.10.10.10">
    <property type="entry name" value="Winged helix-like DNA-binding domain superfamily/Winged helix DNA-binding domain"/>
    <property type="match status" value="1"/>
</dbReference>
<keyword evidence="1" id="KW-0805">Transcription regulation</keyword>